<keyword evidence="4" id="KW-0449">Lipoprotein</keyword>
<dbReference type="Proteomes" id="UP000290876">
    <property type="component" value="Chromosome"/>
</dbReference>
<evidence type="ECO:0000313" key="4">
    <source>
        <dbReference type="EMBL" id="VEU78316.1"/>
    </source>
</evidence>
<evidence type="ECO:0000256" key="1">
    <source>
        <dbReference type="SAM" id="Coils"/>
    </source>
</evidence>
<feature type="coiled-coil region" evidence="1">
    <location>
        <begin position="1592"/>
        <end position="1619"/>
    </location>
</feature>
<feature type="chain" id="PRO_5019411354" evidence="2">
    <location>
        <begin position="26"/>
        <end position="2095"/>
    </location>
</feature>
<organism evidence="4 5">
    <name type="scientific">Mycoplasmopsis columbinasalis</name>
    <dbReference type="NCBI Taxonomy" id="114880"/>
    <lineage>
        <taxon>Bacteria</taxon>
        <taxon>Bacillati</taxon>
        <taxon>Mycoplasmatota</taxon>
        <taxon>Mycoplasmoidales</taxon>
        <taxon>Metamycoplasmataceae</taxon>
        <taxon>Mycoplasmopsis</taxon>
    </lineage>
</organism>
<feature type="domain" description="Lipoprotein-associated type-17" evidence="3">
    <location>
        <begin position="1085"/>
        <end position="1166"/>
    </location>
</feature>
<dbReference type="InterPro" id="IPR007326">
    <property type="entry name" value="Lipoprotein-assoc_dom"/>
</dbReference>
<evidence type="ECO:0000256" key="2">
    <source>
        <dbReference type="SAM" id="SignalP"/>
    </source>
</evidence>
<dbReference type="Pfam" id="PF04200">
    <property type="entry name" value="Lipoprotein_17"/>
    <property type="match status" value="10"/>
</dbReference>
<reference evidence="4 5" key="1">
    <citation type="submission" date="2019-01" db="EMBL/GenBank/DDBJ databases">
        <authorList>
            <consortium name="Pathogen Informatics"/>
        </authorList>
    </citation>
    <scope>NUCLEOTIDE SEQUENCE [LARGE SCALE GENOMIC DNA]</scope>
    <source>
        <strain evidence="4 5">NCTC10184</strain>
    </source>
</reference>
<keyword evidence="2" id="KW-0732">Signal</keyword>
<keyword evidence="1" id="KW-0175">Coiled coil</keyword>
<feature type="domain" description="Lipoprotein-associated type-17" evidence="3">
    <location>
        <begin position="1625"/>
        <end position="1680"/>
    </location>
</feature>
<feature type="domain" description="Lipoprotein-associated type-17" evidence="3">
    <location>
        <begin position="203"/>
        <end position="282"/>
    </location>
</feature>
<keyword evidence="5" id="KW-1185">Reference proteome</keyword>
<dbReference type="EMBL" id="LR215043">
    <property type="protein sequence ID" value="VEU78316.1"/>
    <property type="molecule type" value="Genomic_DNA"/>
</dbReference>
<sequence>MKLKKAAVAVIAAATVLGTATPAGVVTYVKTKPSAQTGGEAQNSKTISEKVLLTEVTNWLSVTDIRITYDKENTNTFNSQPIEISFTEAQQNISSFKLWDFSANAAGTQLEVPFDNITVQISLDNDFSVQTKGSAIFSVNLYKTNSQQLLASRRIIANNITFVPDTSSIQPVDPTVDVDSEQRVRQLNNLLDRLTVVLKPAITRANLLPSEAQADDFLVGINENETLILLPEGHFDDQAKPEFQFEPSDDDGILNVQLVLVDTVDTTRRSKSQTYSFTGLKTTAKVTSLNLLSEAIIDFADKTSKSQTLPSVAIAQSDAFEAYDVHNQEQKLVLPAGFKLEFANLVPNDVNGSVAGLVKIWKEGNLATMSEKSFVVGGFLTEHYKNYLEISDELKKIEVRLVNVATTLPSQVTLEQVQLWDKEQNAPYQPTNPQIQIDKELADQKDDDGSLQVALTFTLDGAQKTQLVPFTNLYNVAHFEQDQIATALTSIQEVDVNAALLNKKDVLPSQFIQRSDASQKFVFYTDAAKTQVFNQDTYKIHMTVETANDDGGFITLSYYLTKGETYKSATKQTTVLKFKNSASNELQLLLNEITSLDYLGKESHVLAADASANLGSNLDVNKLIFWNQQQQLRPASEINFKFAQVELDAVHGTINAFLVAEKDGNSKQSQIKYAINGFLGSITSELVTKMNQISAVSWSSTQAQTAFLPSEVAAKADWANYLTFTGLDLADSNIQTQTQFFSADANGTLLVRLTLSKQGFTFTKDFSLSGFQTTQQRNTQILSTLINSLTIDYKDKETINWLEGEEQKLFAKQRFTFTTQSGDNSQQLQSELFSNFQLLRTNESKTEATFLLTFAANNVQAQREVTISGFPSLAQSHLAYATANLNQVDINITNSQAKSQLLPSAVTSQNVQLLTLTNQDFAVAYPQVQTSIKSLSANNQTGQLQLTVELTTTQAGQSATTTRVIDVNGFQTQAQADQAILAAVFDNYVGVTYNASAPAQNSALPSVVVNEHSSSLALVKANSSLADGAVTVTTTYEANDNLGTVLANLSFNYHGITKTKKLLLGNFQTADQNLLDRVMANIDALDYDNKANLLPANVDQTNINLVMHDGAVITQQQLYNNFGITISWTKDQPASQQGTYTTNFVLKKDDQELVRANDLTITGFLTLADYLNREKARIQGTIYTNPQNQDLTKLKPSSVSGHANDFKLLDVLDNDFVPSANVSVTREITPDDTNGLLRITTILTASVQDGAQEASANVRLNEDLTGFGKAAVLNTNDVLTELAKIETVHLILGSSVNKATTLPSEIVLSADQINAIDPAGIAYVPANGVTIEKIVRPNDAKGTLTPYVCLTKGTVVIERAFPAVTGFKTNQDALDYKTVENLLNKINFTTWISKVDNRVKVPNVISLQAATSPNLKQELWFYETDHDLTTNRPLDLTLGGRAQHQITNVTYLIGAGQLSFDLVVKLNNVELTKHFDLFGFKTATAYLAELQSQIRTVAFEDQYAADHFVPAEAVTKRDAFKFYTAQGKNWLASLPTFVTFDWNVKTNADSSEEGLVVLDYKLQLTDTDATVYESPVTTQLLRGFKTQAQVIAEQEALEKQNLIEELNALAAELHFARTEARSKVLTNKQMFASQVNKVDWWQSYTSDNEVFETAHQGVTVRVNAINPDDNRGELHFRYTLIRDHAKYGLLSVESSWLDDTYLKVDEFNRIVNHVIAFHGGRAVYDAEVDNRYFEVRTRGLSGNEAARAITDVNNFLNLGDNYFTFRYAKTGAEQATTTVDYKIGNYSRTHTQNFIINYIDDDWVKSKFRLNWNDEARNPARFAFVPTDEGTGKAFMRKVNLSWDWVGENPGRNNIWLSGNKDSYSFTRYGRTWQLQAKVLPYTPQQLINGWITIEITIYSTQATDQATKNKLGISERTSNWRYDWGSLLGLNRLMDTFMWFDSEAGRFKKSTASSYFFDYVYWDHDTYKAERQYIYATKDWYNWGTFGQGNSKRTSWGNQIQNDLGEWNWKFADYVKDGEQSFNLQQFIDNFPYNGIAVTWRSWTHTQGTGLSYARYTHSIIRWISLNINYAGYRKHKEIYMSTRDYYYNNFEWS</sequence>
<proteinExistence type="predicted"/>
<feature type="domain" description="Lipoprotein-associated type-17" evidence="3">
    <location>
        <begin position="395"/>
        <end position="473"/>
    </location>
</feature>
<accession>A0A449BAU5</accession>
<protein>
    <submittedName>
        <fullName evidence="4">Lipoprotein associated domain</fullName>
    </submittedName>
</protein>
<feature type="domain" description="Lipoprotein-associated type-17" evidence="3">
    <location>
        <begin position="885"/>
        <end position="972"/>
    </location>
</feature>
<dbReference type="RefSeq" id="WP_129623146.1">
    <property type="nucleotide sequence ID" value="NZ_LR215043.1"/>
</dbReference>
<gene>
    <name evidence="4" type="ORF">NCTC10184_00557</name>
</gene>
<feature type="domain" description="Lipoprotein-associated type-17" evidence="3">
    <location>
        <begin position="1282"/>
        <end position="1369"/>
    </location>
</feature>
<dbReference type="OrthoDB" id="393755at2"/>
<dbReference type="KEGG" id="mcob:NCTC10184_00557"/>
<name>A0A449BAU5_9BACT</name>
<feature type="signal peptide" evidence="2">
    <location>
        <begin position="1"/>
        <end position="25"/>
    </location>
</feature>
<feature type="domain" description="Lipoprotein-associated type-17" evidence="3">
    <location>
        <begin position="494"/>
        <end position="574"/>
    </location>
</feature>
<feature type="domain" description="Lipoprotein-associated type-17" evidence="3">
    <location>
        <begin position="691"/>
        <end position="773"/>
    </location>
</feature>
<evidence type="ECO:0000259" key="3">
    <source>
        <dbReference type="Pfam" id="PF04200"/>
    </source>
</evidence>
<feature type="domain" description="Lipoprotein-associated type-17" evidence="3">
    <location>
        <begin position="994"/>
        <end position="1069"/>
    </location>
</feature>
<evidence type="ECO:0000313" key="5">
    <source>
        <dbReference type="Proteomes" id="UP000290876"/>
    </source>
</evidence>
<feature type="domain" description="Lipoprotein-associated type-17" evidence="3">
    <location>
        <begin position="301"/>
        <end position="381"/>
    </location>
</feature>